<evidence type="ECO:0000313" key="3">
    <source>
        <dbReference type="EMBL" id="TWT95713.1"/>
    </source>
</evidence>
<accession>A0A5C6ABK6</accession>
<evidence type="ECO:0000313" key="4">
    <source>
        <dbReference type="Proteomes" id="UP000316213"/>
    </source>
</evidence>
<evidence type="ECO:0000256" key="1">
    <source>
        <dbReference type="ARBA" id="ARBA00022801"/>
    </source>
</evidence>
<dbReference type="GO" id="GO:0016810">
    <property type="term" value="F:hydrolase activity, acting on carbon-nitrogen (but not peptide) bonds"/>
    <property type="evidence" value="ECO:0007669"/>
    <property type="project" value="InterPro"/>
</dbReference>
<dbReference type="InterPro" id="IPR050287">
    <property type="entry name" value="MTA/SAH_deaminase"/>
</dbReference>
<dbReference type="SUPFAM" id="SSF51338">
    <property type="entry name" value="Composite domain of metallo-dependent hydrolases"/>
    <property type="match status" value="1"/>
</dbReference>
<dbReference type="InterPro" id="IPR006680">
    <property type="entry name" value="Amidohydro-rel"/>
</dbReference>
<keyword evidence="1 3" id="KW-0378">Hydrolase</keyword>
<name>A0A5C6ABK6_9BACT</name>
<dbReference type="EMBL" id="SJPM01000006">
    <property type="protein sequence ID" value="TWT95713.1"/>
    <property type="molecule type" value="Genomic_DNA"/>
</dbReference>
<proteinExistence type="predicted"/>
<evidence type="ECO:0000259" key="2">
    <source>
        <dbReference type="Pfam" id="PF01979"/>
    </source>
</evidence>
<dbReference type="InterPro" id="IPR032466">
    <property type="entry name" value="Metal_Hydrolase"/>
</dbReference>
<dbReference type="AlphaFoldDB" id="A0A5C6ABK6"/>
<reference evidence="3 4" key="1">
    <citation type="submission" date="2019-02" db="EMBL/GenBank/DDBJ databases">
        <title>Deep-cultivation of Planctomycetes and their phenomic and genomic characterization uncovers novel biology.</title>
        <authorList>
            <person name="Wiegand S."/>
            <person name="Jogler M."/>
            <person name="Boedeker C."/>
            <person name="Pinto D."/>
            <person name="Vollmers J."/>
            <person name="Rivas-Marin E."/>
            <person name="Kohn T."/>
            <person name="Peeters S.H."/>
            <person name="Heuer A."/>
            <person name="Rast P."/>
            <person name="Oberbeckmann S."/>
            <person name="Bunk B."/>
            <person name="Jeske O."/>
            <person name="Meyerdierks A."/>
            <person name="Storesund J.E."/>
            <person name="Kallscheuer N."/>
            <person name="Luecker S."/>
            <person name="Lage O.M."/>
            <person name="Pohl T."/>
            <person name="Merkel B.J."/>
            <person name="Hornburger P."/>
            <person name="Mueller R.-W."/>
            <person name="Bruemmer F."/>
            <person name="Labrenz M."/>
            <person name="Spormann A.M."/>
            <person name="Op Den Camp H."/>
            <person name="Overmann J."/>
            <person name="Amann R."/>
            <person name="Jetten M.S.M."/>
            <person name="Mascher T."/>
            <person name="Medema M.H."/>
            <person name="Devos D.P."/>
            <person name="Kaster A.-K."/>
            <person name="Ovreas L."/>
            <person name="Rohde M."/>
            <person name="Galperin M.Y."/>
            <person name="Jogler C."/>
        </authorList>
    </citation>
    <scope>NUCLEOTIDE SEQUENCE [LARGE SCALE GENOMIC DNA]</scope>
    <source>
        <strain evidence="3 4">Pla100</strain>
    </source>
</reference>
<dbReference type="Proteomes" id="UP000316213">
    <property type="component" value="Unassembled WGS sequence"/>
</dbReference>
<organism evidence="3 4">
    <name type="scientific">Neorhodopirellula pilleata</name>
    <dbReference type="NCBI Taxonomy" id="2714738"/>
    <lineage>
        <taxon>Bacteria</taxon>
        <taxon>Pseudomonadati</taxon>
        <taxon>Planctomycetota</taxon>
        <taxon>Planctomycetia</taxon>
        <taxon>Pirellulales</taxon>
        <taxon>Pirellulaceae</taxon>
        <taxon>Neorhodopirellula</taxon>
    </lineage>
</organism>
<comment type="caution">
    <text evidence="3">The sequence shown here is derived from an EMBL/GenBank/DDBJ whole genome shotgun (WGS) entry which is preliminary data.</text>
</comment>
<dbReference type="SUPFAM" id="SSF51556">
    <property type="entry name" value="Metallo-dependent hydrolases"/>
    <property type="match status" value="1"/>
</dbReference>
<dbReference type="Pfam" id="PF01979">
    <property type="entry name" value="Amidohydro_1"/>
    <property type="match status" value="1"/>
</dbReference>
<dbReference type="Gene3D" id="3.20.20.140">
    <property type="entry name" value="Metal-dependent hydrolases"/>
    <property type="match status" value="1"/>
</dbReference>
<protein>
    <submittedName>
        <fullName evidence="3">Aminodeoxyfutalosine deaminase</fullName>
        <ecNumber evidence="3">3.5.4.-</ecNumber>
    </submittedName>
</protein>
<gene>
    <name evidence="3" type="ORF">Pla100_33550</name>
</gene>
<dbReference type="PANTHER" id="PTHR43794">
    <property type="entry name" value="AMINOHYDROLASE SSNA-RELATED"/>
    <property type="match status" value="1"/>
</dbReference>
<dbReference type="EC" id="3.5.4.-" evidence="3"/>
<dbReference type="InterPro" id="IPR011059">
    <property type="entry name" value="Metal-dep_hydrolase_composite"/>
</dbReference>
<feature type="domain" description="Amidohydrolase-related" evidence="2">
    <location>
        <begin position="54"/>
        <end position="379"/>
    </location>
</feature>
<dbReference type="PANTHER" id="PTHR43794:SF11">
    <property type="entry name" value="AMIDOHYDROLASE-RELATED DOMAIN-CONTAINING PROTEIN"/>
    <property type="match status" value="1"/>
</dbReference>
<sequence>MTTYRAKWVLPISSPPIENGFIVVRGDVIVKVGRQQEFGHDIEGKSIDLGDVAVMPGLVNAHTHLEFSELEKPIGNPGMELADWIGEVIRQRGQTISTADTIAKGLDQCKRSGTVLVGEIATTPWLGALDISGETEGDTDSIEVIAMAETLGLSSHRADDKFALAQSHLQRWGEHAGISPHAPYSTPPELIRRCVELARRTDSILAMHVAESVAERELLMHGTGPFADSLRAIGLPIDETFPWSTPTPVIDLIRTLAQAPTALLVHANDLHDDELDELCRHRHLSVVYCPRTHHFFRHRPHRVGELINAGVNVALGTDSRASNPDLSLWGEVQFLLNHRQDLDPHLIFRIATLGGAIALRRENVWGNIQPGRRARLIGIPTSANQVSELPNDLASSNPFVVVPVRN</sequence>
<keyword evidence="4" id="KW-1185">Reference proteome</keyword>